<keyword evidence="1" id="KW-0812">Transmembrane</keyword>
<dbReference type="AlphaFoldDB" id="K9XNJ7"/>
<dbReference type="HOGENOM" id="CLU_1766888_0_0_3"/>
<name>K9XNJ7_STAC7</name>
<keyword evidence="3" id="KW-1185">Reference proteome</keyword>
<gene>
    <name evidence="2" type="ordered locus">Sta7437_0481</name>
</gene>
<evidence type="ECO:0000256" key="1">
    <source>
        <dbReference type="SAM" id="Phobius"/>
    </source>
</evidence>
<evidence type="ECO:0000313" key="2">
    <source>
        <dbReference type="EMBL" id="AFZ34088.1"/>
    </source>
</evidence>
<dbReference type="STRING" id="111780.Sta7437_0481"/>
<protein>
    <submittedName>
        <fullName evidence="2">Uncharacterized protein</fullName>
    </submittedName>
</protein>
<dbReference type="KEGG" id="scs:Sta7437_0481"/>
<evidence type="ECO:0000313" key="3">
    <source>
        <dbReference type="Proteomes" id="UP000010473"/>
    </source>
</evidence>
<organism evidence="2 3">
    <name type="scientific">Stanieria cyanosphaera (strain ATCC 29371 / PCC 7437)</name>
    <dbReference type="NCBI Taxonomy" id="111780"/>
    <lineage>
        <taxon>Bacteria</taxon>
        <taxon>Bacillati</taxon>
        <taxon>Cyanobacteriota</taxon>
        <taxon>Cyanophyceae</taxon>
        <taxon>Pleurocapsales</taxon>
        <taxon>Dermocarpellaceae</taxon>
        <taxon>Stanieria</taxon>
    </lineage>
</organism>
<dbReference type="RefSeq" id="WP_015191761.1">
    <property type="nucleotide sequence ID" value="NC_019748.1"/>
</dbReference>
<proteinExistence type="predicted"/>
<dbReference type="EMBL" id="CP003653">
    <property type="protein sequence ID" value="AFZ34088.1"/>
    <property type="molecule type" value="Genomic_DNA"/>
</dbReference>
<reference evidence="3" key="1">
    <citation type="journal article" date="2013" name="Proc. Natl. Acad. Sci. U.S.A.">
        <title>Improving the coverage of the cyanobacterial phylum using diversity-driven genome sequencing.</title>
        <authorList>
            <person name="Shih P.M."/>
            <person name="Wu D."/>
            <person name="Latifi A."/>
            <person name="Axen S.D."/>
            <person name="Fewer D.P."/>
            <person name="Talla E."/>
            <person name="Calteau A."/>
            <person name="Cai F."/>
            <person name="Tandeau de Marsac N."/>
            <person name="Rippka R."/>
            <person name="Herdman M."/>
            <person name="Sivonen K."/>
            <person name="Coursin T."/>
            <person name="Laurent T."/>
            <person name="Goodwin L."/>
            <person name="Nolan M."/>
            <person name="Davenport K.W."/>
            <person name="Han C.S."/>
            <person name="Rubin E.M."/>
            <person name="Eisen J.A."/>
            <person name="Woyke T."/>
            <person name="Gugger M."/>
            <person name="Kerfeld C.A."/>
        </authorList>
    </citation>
    <scope>NUCLEOTIDE SEQUENCE [LARGE SCALE GENOMIC DNA]</scope>
    <source>
        <strain evidence="3">ATCC 29371 / PCC 7437</strain>
    </source>
</reference>
<feature type="transmembrane region" description="Helical" evidence="1">
    <location>
        <begin position="69"/>
        <end position="91"/>
    </location>
</feature>
<accession>K9XNJ7</accession>
<sequence>MRPRSASRRLTAIIQLPVTSYQLSVETCLGERSFAPAGEPARSWGIPKWSDWRGAGSHRNRLRLYSYECLLSPYLLHCVQGFAALVSFSLLPSLMLRIVVIEQVPKLTQERIERSQTLNLNFRLILAPQVSNICKTKGKICFLEVAN</sequence>
<keyword evidence="1" id="KW-1133">Transmembrane helix</keyword>
<keyword evidence="1" id="KW-0472">Membrane</keyword>
<dbReference type="Proteomes" id="UP000010473">
    <property type="component" value="Chromosome"/>
</dbReference>